<evidence type="ECO:0000256" key="1">
    <source>
        <dbReference type="ARBA" id="ARBA00022614"/>
    </source>
</evidence>
<dbReference type="SMART" id="SM00364">
    <property type="entry name" value="LRR_BAC"/>
    <property type="match status" value="3"/>
</dbReference>
<dbReference type="SUPFAM" id="SSF52058">
    <property type="entry name" value="L domain-like"/>
    <property type="match status" value="1"/>
</dbReference>
<dbReference type="InterPro" id="IPR032675">
    <property type="entry name" value="LRR_dom_sf"/>
</dbReference>
<dbReference type="InterPro" id="IPR001611">
    <property type="entry name" value="Leu-rich_rpt"/>
</dbReference>
<feature type="signal peptide" evidence="3">
    <location>
        <begin position="1"/>
        <end position="22"/>
    </location>
</feature>
<keyword evidence="1" id="KW-0433">Leucine-rich repeat</keyword>
<dbReference type="FunFam" id="3.80.10.10:FF:000383">
    <property type="entry name" value="Leucine-rich repeat receptor protein kinase EMS1"/>
    <property type="match status" value="2"/>
</dbReference>
<evidence type="ECO:0000256" key="2">
    <source>
        <dbReference type="ARBA" id="ARBA00022737"/>
    </source>
</evidence>
<reference evidence="4 5" key="1">
    <citation type="journal article" date="2024" name="Plant J.">
        <title>Genome sequences and population genomics reveal climatic adaptation and genomic divergence between two closely related sweetgum species.</title>
        <authorList>
            <person name="Xu W.Q."/>
            <person name="Ren C.Q."/>
            <person name="Zhang X.Y."/>
            <person name="Comes H.P."/>
            <person name="Liu X.H."/>
            <person name="Li Y.G."/>
            <person name="Kettle C.J."/>
            <person name="Jalonen R."/>
            <person name="Gaisberger H."/>
            <person name="Ma Y.Z."/>
            <person name="Qiu Y.X."/>
        </authorList>
    </citation>
    <scope>NUCLEOTIDE SEQUENCE [LARGE SCALE GENOMIC DNA]</scope>
    <source>
        <strain evidence="4">Hangzhou</strain>
    </source>
</reference>
<proteinExistence type="predicted"/>
<dbReference type="Pfam" id="PF13855">
    <property type="entry name" value="LRR_8"/>
    <property type="match status" value="1"/>
</dbReference>
<dbReference type="Pfam" id="PF00560">
    <property type="entry name" value="LRR_1"/>
    <property type="match status" value="3"/>
</dbReference>
<keyword evidence="3" id="KW-0732">Signal</keyword>
<comment type="caution">
    <text evidence="4">The sequence shown here is derived from an EMBL/GenBank/DDBJ whole genome shotgun (WGS) entry which is preliminary data.</text>
</comment>
<feature type="chain" id="PRO_5042831693" evidence="3">
    <location>
        <begin position="23"/>
        <end position="403"/>
    </location>
</feature>
<dbReference type="PANTHER" id="PTHR48007">
    <property type="entry name" value="LEUCINE-RICH REPEAT RECEPTOR-LIKE PROTEIN KINASE PXC1"/>
    <property type="match status" value="1"/>
</dbReference>
<dbReference type="PRINTS" id="PR00019">
    <property type="entry name" value="LEURICHRPT"/>
</dbReference>
<name>A0AAP0S2I2_LIQFO</name>
<gene>
    <name evidence="4" type="ORF">L1049_014711</name>
</gene>
<evidence type="ECO:0000313" key="5">
    <source>
        <dbReference type="Proteomes" id="UP001415857"/>
    </source>
</evidence>
<dbReference type="InterPro" id="IPR046959">
    <property type="entry name" value="PRK1-6/SRF4-like"/>
</dbReference>
<keyword evidence="2" id="KW-0677">Repeat</keyword>
<dbReference type="Proteomes" id="UP001415857">
    <property type="component" value="Unassembled WGS sequence"/>
</dbReference>
<evidence type="ECO:0000313" key="4">
    <source>
        <dbReference type="EMBL" id="KAK9286321.1"/>
    </source>
</evidence>
<dbReference type="PROSITE" id="PS51450">
    <property type="entry name" value="LRR"/>
    <property type="match status" value="1"/>
</dbReference>
<organism evidence="4 5">
    <name type="scientific">Liquidambar formosana</name>
    <name type="common">Formosan gum</name>
    <dbReference type="NCBI Taxonomy" id="63359"/>
    <lineage>
        <taxon>Eukaryota</taxon>
        <taxon>Viridiplantae</taxon>
        <taxon>Streptophyta</taxon>
        <taxon>Embryophyta</taxon>
        <taxon>Tracheophyta</taxon>
        <taxon>Spermatophyta</taxon>
        <taxon>Magnoliopsida</taxon>
        <taxon>eudicotyledons</taxon>
        <taxon>Gunneridae</taxon>
        <taxon>Pentapetalae</taxon>
        <taxon>Saxifragales</taxon>
        <taxon>Altingiaceae</taxon>
        <taxon>Liquidambar</taxon>
    </lineage>
</organism>
<dbReference type="PANTHER" id="PTHR48007:SF79">
    <property type="entry name" value="(WILD MALAYSIAN BANANA) HYPOTHETICAL PROTEIN"/>
    <property type="match status" value="1"/>
</dbReference>
<keyword evidence="5" id="KW-1185">Reference proteome</keyword>
<protein>
    <submittedName>
        <fullName evidence="4">Uncharacterized protein</fullName>
    </submittedName>
</protein>
<evidence type="ECO:0000256" key="3">
    <source>
        <dbReference type="SAM" id="SignalP"/>
    </source>
</evidence>
<dbReference type="AlphaFoldDB" id="A0AAP0S2I2"/>
<dbReference type="Gene3D" id="3.80.10.10">
    <property type="entry name" value="Ribonuclease Inhibitor"/>
    <property type="match status" value="3"/>
</dbReference>
<accession>A0AAP0S2I2</accession>
<sequence>MTQFPFWVLFISFCLLLNVTNSAEEELKQSMINFLGKLSNKSGQPDPSFGWNMTSDPCKNLWKGVVCDSQSIYVTRIILDGFNLSGILHANSLCSGQTLAEHLSVLCLSDNNIGGEIPAEIANCKQLTHLYISGNQFSGDLPDSLSQLNNLKRLDISHNQLSGNLPDLPQIAGLTYFLAQNNQLGGVIPKFNFSNLLQFNVSFNNFSGPIPNLNGRFSESSFMGNPELCGEPLPKKCPPSPPESIYVTGIILDGFNLSGILDANSLCSGQTLAEHLSVLCLSDNNIGGEIPAEIANCKQLTHLYIRGNQFSGDLLDSLSQLNNLKRLDISHNQLSGNLPALPQIMGLTYFFAQNNQLGGVIPKFNFSNLMQFNVSFNNFSGPIPNLNGRFSESSFLAFHGWMH</sequence>
<dbReference type="EMBL" id="JBBPBK010000004">
    <property type="protein sequence ID" value="KAK9286321.1"/>
    <property type="molecule type" value="Genomic_DNA"/>
</dbReference>